<accession>A0A0A2MUD7</accession>
<reference evidence="1 2" key="2">
    <citation type="journal article" date="2015" name="Stand. Genomic Sci.">
        <title>High quality draft genomic sequence of Flavobacterium enshiense DK69(T) and comparison among Flavobacterium genomes.</title>
        <authorList>
            <person name="Zeng Z."/>
            <person name="Chen C."/>
            <person name="Du H."/>
            <person name="Wang G."/>
            <person name="Li M."/>
        </authorList>
    </citation>
    <scope>NUCLEOTIDE SEQUENCE [LARGE SCALE GENOMIC DNA]</scope>
    <source>
        <strain evidence="1 2">DK69</strain>
    </source>
</reference>
<comment type="caution">
    <text evidence="1">The sequence shown here is derived from an EMBL/GenBank/DDBJ whole genome shotgun (WGS) entry which is preliminary data.</text>
</comment>
<organism evidence="1 2">
    <name type="scientific">Flavobacterium enshiense DK69</name>
    <dbReference type="NCBI Taxonomy" id="1107311"/>
    <lineage>
        <taxon>Bacteria</taxon>
        <taxon>Pseudomonadati</taxon>
        <taxon>Bacteroidota</taxon>
        <taxon>Flavobacteriia</taxon>
        <taxon>Flavobacteriales</taxon>
        <taxon>Flavobacteriaceae</taxon>
        <taxon>Flavobacterium</taxon>
    </lineage>
</organism>
<protein>
    <submittedName>
        <fullName evidence="1">Uncharacterized protein</fullName>
    </submittedName>
</protein>
<dbReference type="STRING" id="1107311.Q767_04930"/>
<dbReference type="EMBL" id="JRLZ01000004">
    <property type="protein sequence ID" value="KGO96267.1"/>
    <property type="molecule type" value="Genomic_DNA"/>
</dbReference>
<dbReference type="Proteomes" id="UP000030149">
    <property type="component" value="Unassembled WGS sequence"/>
</dbReference>
<sequence>MIICHKNKLFVTSFPKQIYEILQKVRYLQSLWSETAVSYPETMFLLSVAICPCELVKQSHNARISTSIRAKRETIGIVCNLESLSF</sequence>
<proteinExistence type="predicted"/>
<reference evidence="2" key="1">
    <citation type="submission" date="2013-09" db="EMBL/GenBank/DDBJ databases">
        <authorList>
            <person name="Zeng Z."/>
            <person name="Chen C."/>
        </authorList>
    </citation>
    <scope>NUCLEOTIDE SEQUENCE [LARGE SCALE GENOMIC DNA]</scope>
    <source>
        <strain evidence="2">DK69</strain>
    </source>
</reference>
<dbReference type="PATRIC" id="fig|1107311.5.peg.2190"/>
<name>A0A0A2MUD7_9FLAO</name>
<dbReference type="AlphaFoldDB" id="A0A0A2MUD7"/>
<evidence type="ECO:0000313" key="1">
    <source>
        <dbReference type="EMBL" id="KGO96267.1"/>
    </source>
</evidence>
<gene>
    <name evidence="1" type="ORF">Q767_04930</name>
</gene>
<evidence type="ECO:0000313" key="2">
    <source>
        <dbReference type="Proteomes" id="UP000030149"/>
    </source>
</evidence>
<keyword evidence="2" id="KW-1185">Reference proteome</keyword>